<organism evidence="4 5">
    <name type="scientific">Vibrio ishigakensis</name>
    <dbReference type="NCBI Taxonomy" id="1481914"/>
    <lineage>
        <taxon>Bacteria</taxon>
        <taxon>Pseudomonadati</taxon>
        <taxon>Pseudomonadota</taxon>
        <taxon>Gammaproteobacteria</taxon>
        <taxon>Vibrionales</taxon>
        <taxon>Vibrionaceae</taxon>
        <taxon>Vibrio</taxon>
    </lineage>
</organism>
<evidence type="ECO:0000256" key="1">
    <source>
        <dbReference type="ARBA" id="ARBA00001946"/>
    </source>
</evidence>
<dbReference type="Gene3D" id="3.90.79.10">
    <property type="entry name" value="Nucleoside Triphosphate Pyrophosphohydrolase"/>
    <property type="match status" value="1"/>
</dbReference>
<proteinExistence type="predicted"/>
<dbReference type="Gene3D" id="6.10.250.1120">
    <property type="match status" value="1"/>
</dbReference>
<dbReference type="GO" id="GO:0016787">
    <property type="term" value="F:hydrolase activity"/>
    <property type="evidence" value="ECO:0007669"/>
    <property type="project" value="UniProtKB-KW"/>
</dbReference>
<dbReference type="PANTHER" id="PTHR43046:SF16">
    <property type="entry name" value="ADP-RIBOSE PYROPHOSPHATASE YJHB-RELATED"/>
    <property type="match status" value="1"/>
</dbReference>
<reference evidence="4 5" key="1">
    <citation type="submission" date="2015-01" db="EMBL/GenBank/DDBJ databases">
        <title>Vibrio sp. C5 JCM 19232 whole genome shotgun sequence.</title>
        <authorList>
            <person name="Sawabe T."/>
            <person name="Meirelles P."/>
            <person name="Feng G."/>
            <person name="Sayaka M."/>
            <person name="Hattori M."/>
            <person name="Ohkuma M."/>
        </authorList>
    </citation>
    <scope>NUCLEOTIDE SEQUENCE [LARGE SCALE GENOMIC DNA]</scope>
    <source>
        <strain evidence="4 5">JCM19232</strain>
    </source>
</reference>
<dbReference type="InterPro" id="IPR015797">
    <property type="entry name" value="NUDIX_hydrolase-like_dom_sf"/>
</dbReference>
<dbReference type="EMBL" id="BBSA01000001">
    <property type="protein sequence ID" value="GAM60455.1"/>
    <property type="molecule type" value="Genomic_DNA"/>
</dbReference>
<dbReference type="InterPro" id="IPR000086">
    <property type="entry name" value="NUDIX_hydrolase_dom"/>
</dbReference>
<dbReference type="PROSITE" id="PS00893">
    <property type="entry name" value="NUDIX_BOX"/>
    <property type="match status" value="1"/>
</dbReference>
<dbReference type="Pfam" id="PF00293">
    <property type="entry name" value="NUDIX"/>
    <property type="match status" value="1"/>
</dbReference>
<evidence type="ECO:0000259" key="3">
    <source>
        <dbReference type="PROSITE" id="PS51462"/>
    </source>
</evidence>
<reference evidence="4 5" key="2">
    <citation type="submission" date="2015-01" db="EMBL/GenBank/DDBJ databases">
        <authorList>
            <consortium name="NBRP consortium"/>
            <person name="Sawabe T."/>
            <person name="Meirelles P."/>
            <person name="Feng G."/>
            <person name="Sayaka M."/>
            <person name="Hattori M."/>
            <person name="Ohkuma M."/>
        </authorList>
    </citation>
    <scope>NUCLEOTIDE SEQUENCE [LARGE SCALE GENOMIC DNA]</scope>
    <source>
        <strain evidence="4 5">JCM19232</strain>
    </source>
</reference>
<evidence type="ECO:0000313" key="4">
    <source>
        <dbReference type="EMBL" id="GAM60455.1"/>
    </source>
</evidence>
<comment type="caution">
    <text evidence="4">The sequence shown here is derived from an EMBL/GenBank/DDBJ whole genome shotgun (WGS) entry which is preliminary data.</text>
</comment>
<dbReference type="Pfam" id="PF12535">
    <property type="entry name" value="Nudix_N"/>
    <property type="match status" value="1"/>
</dbReference>
<dbReference type="InterPro" id="IPR020084">
    <property type="entry name" value="NUDIX_hydrolase_CS"/>
</dbReference>
<comment type="cofactor">
    <cofactor evidence="1">
        <name>Mg(2+)</name>
        <dbReference type="ChEBI" id="CHEBI:18420"/>
    </cofactor>
</comment>
<dbReference type="Proteomes" id="UP000031670">
    <property type="component" value="Unassembled WGS sequence"/>
</dbReference>
<gene>
    <name evidence="4" type="ORF">JCM19232_788</name>
</gene>
<evidence type="ECO:0000256" key="2">
    <source>
        <dbReference type="ARBA" id="ARBA00022801"/>
    </source>
</evidence>
<dbReference type="SUPFAM" id="SSF55811">
    <property type="entry name" value="Nudix"/>
    <property type="match status" value="1"/>
</dbReference>
<feature type="domain" description="Nudix hydrolase" evidence="3">
    <location>
        <begin position="48"/>
        <end position="196"/>
    </location>
</feature>
<dbReference type="AlphaFoldDB" id="A0A0B8P112"/>
<sequence length="205" mass="23378">MSKWLDWAKQLNAISQAGKTYSKDKYDLERFDQVAHISHQMFAELSDQPVEKVASLFVDEVGYPTPKIDLRAGVIQNGKILLVKEREDSKWTLPGGWGDVCETPTQGVIREVLEESGYIVDSPRLVSVKDRAVHPYAPPYPFHIYKMFFLCELKGGEPTINIEVSEIDWFSPNELPALSEGRTRAEDIEYLFDALENPEKPVYID</sequence>
<keyword evidence="2" id="KW-0378">Hydrolase</keyword>
<dbReference type="CDD" id="cd04672">
    <property type="entry name" value="NUDIX_CDP-Chase_like"/>
    <property type="match status" value="1"/>
</dbReference>
<evidence type="ECO:0000313" key="5">
    <source>
        <dbReference type="Proteomes" id="UP000031670"/>
    </source>
</evidence>
<dbReference type="PANTHER" id="PTHR43046">
    <property type="entry name" value="GDP-MANNOSE MANNOSYL HYDROLASE"/>
    <property type="match status" value="1"/>
</dbReference>
<name>A0A0B8P112_9VIBR</name>
<accession>A0A0B8P112</accession>
<dbReference type="PROSITE" id="PS51462">
    <property type="entry name" value="NUDIX"/>
    <property type="match status" value="1"/>
</dbReference>
<dbReference type="InterPro" id="IPR059176">
    <property type="entry name" value="UDP-X_N"/>
</dbReference>
<protein>
    <recommendedName>
        <fullName evidence="3">Nudix hydrolase domain-containing protein</fullName>
    </recommendedName>
</protein>